<dbReference type="AlphaFoldDB" id="A0A7W8E771"/>
<keyword evidence="2" id="KW-1185">Reference proteome</keyword>
<evidence type="ECO:0000313" key="2">
    <source>
        <dbReference type="Proteomes" id="UP000540989"/>
    </source>
</evidence>
<sequence length="144" mass="16021">MFIGIFGVLIATWILITLRRSRKRKAAIKELASGIDFKFLDTTLPRDLDGSGKVLARSSSFSNVIEGVRYGVRVIAFDGSVGAGGYSWERTYIAISSIPSVLPEWCQGLEAENSGEWAILFRSPSYYFRSLMPVSELGLYLEKL</sequence>
<organism evidence="1 2">
    <name type="scientific">Granulicella aggregans</name>
    <dbReference type="NCBI Taxonomy" id="474949"/>
    <lineage>
        <taxon>Bacteria</taxon>
        <taxon>Pseudomonadati</taxon>
        <taxon>Acidobacteriota</taxon>
        <taxon>Terriglobia</taxon>
        <taxon>Terriglobales</taxon>
        <taxon>Acidobacteriaceae</taxon>
        <taxon>Granulicella</taxon>
    </lineage>
</organism>
<dbReference type="EMBL" id="JACHIP010000040">
    <property type="protein sequence ID" value="MBB5061397.1"/>
    <property type="molecule type" value="Genomic_DNA"/>
</dbReference>
<gene>
    <name evidence="1" type="ORF">HDF16_006133</name>
</gene>
<reference evidence="1 2" key="1">
    <citation type="submission" date="2020-08" db="EMBL/GenBank/DDBJ databases">
        <title>Genomic Encyclopedia of Type Strains, Phase IV (KMG-V): Genome sequencing to study the core and pangenomes of soil and plant-associated prokaryotes.</title>
        <authorList>
            <person name="Whitman W."/>
        </authorList>
    </citation>
    <scope>NUCLEOTIDE SEQUENCE [LARGE SCALE GENOMIC DNA]</scope>
    <source>
        <strain evidence="1 2">M8UP14</strain>
    </source>
</reference>
<proteinExistence type="predicted"/>
<comment type="caution">
    <text evidence="1">The sequence shown here is derived from an EMBL/GenBank/DDBJ whole genome shotgun (WGS) entry which is preliminary data.</text>
</comment>
<accession>A0A7W8E771</accession>
<name>A0A7W8E771_9BACT</name>
<dbReference type="Proteomes" id="UP000540989">
    <property type="component" value="Unassembled WGS sequence"/>
</dbReference>
<protein>
    <submittedName>
        <fullName evidence="1">Uncharacterized protein</fullName>
    </submittedName>
</protein>
<evidence type="ECO:0000313" key="1">
    <source>
        <dbReference type="EMBL" id="MBB5061397.1"/>
    </source>
</evidence>